<dbReference type="Proteomes" id="UP000305778">
    <property type="component" value="Unassembled WGS sequence"/>
</dbReference>
<dbReference type="OrthoDB" id="4228061at2"/>
<comment type="caution">
    <text evidence="2">The sequence shown here is derived from an EMBL/GenBank/DDBJ whole genome shotgun (WGS) entry which is preliminary data.</text>
</comment>
<dbReference type="EMBL" id="SUMC01000062">
    <property type="protein sequence ID" value="TKA02239.1"/>
    <property type="molecule type" value="Genomic_DNA"/>
</dbReference>
<sequence>MRAGTVPHREQNGAEAPAGFAPEEYERVTRAARLIGKDPQAFVRDAALAATEDPFLKALQHTGESVTRLAAVFAAEEAGTAGPLASDGPWPDPAPMSSHDLQAAQHGHAA</sequence>
<feature type="region of interest" description="Disordered" evidence="1">
    <location>
        <begin position="1"/>
        <end position="22"/>
    </location>
</feature>
<protein>
    <submittedName>
        <fullName evidence="2">Uncharacterized protein</fullName>
    </submittedName>
</protein>
<accession>A0A4V5MY21</accession>
<dbReference type="AlphaFoldDB" id="A0A4V5MY21"/>
<feature type="region of interest" description="Disordered" evidence="1">
    <location>
        <begin position="80"/>
        <end position="110"/>
    </location>
</feature>
<feature type="compositionally biased region" description="Low complexity" evidence="1">
    <location>
        <begin position="13"/>
        <end position="22"/>
    </location>
</feature>
<reference evidence="2 3" key="1">
    <citation type="submission" date="2019-04" db="EMBL/GenBank/DDBJ databases">
        <title>Streptomyces oryziradicis sp. nov., a novel actinomycete isolated from rhizosphere soil of rice (Oryza sativa L.).</title>
        <authorList>
            <person name="Li C."/>
        </authorList>
    </citation>
    <scope>NUCLEOTIDE SEQUENCE [LARGE SCALE GENOMIC DNA]</scope>
    <source>
        <strain evidence="2 3">NEAU-C40</strain>
    </source>
</reference>
<evidence type="ECO:0000313" key="2">
    <source>
        <dbReference type="EMBL" id="TKA02239.1"/>
    </source>
</evidence>
<keyword evidence="3" id="KW-1185">Reference proteome</keyword>
<proteinExistence type="predicted"/>
<gene>
    <name evidence="2" type="ORF">FCI23_38525</name>
</gene>
<organism evidence="2 3">
    <name type="scientific">Actinacidiphila oryziradicis</name>
    <dbReference type="NCBI Taxonomy" id="2571141"/>
    <lineage>
        <taxon>Bacteria</taxon>
        <taxon>Bacillati</taxon>
        <taxon>Actinomycetota</taxon>
        <taxon>Actinomycetes</taxon>
        <taxon>Kitasatosporales</taxon>
        <taxon>Streptomycetaceae</taxon>
        <taxon>Actinacidiphila</taxon>
    </lineage>
</organism>
<evidence type="ECO:0000256" key="1">
    <source>
        <dbReference type="SAM" id="MobiDB-lite"/>
    </source>
</evidence>
<dbReference type="RefSeq" id="WP_136728822.1">
    <property type="nucleotide sequence ID" value="NZ_SUMC01000062.1"/>
</dbReference>
<name>A0A4V5MY21_9ACTN</name>
<evidence type="ECO:0000313" key="3">
    <source>
        <dbReference type="Proteomes" id="UP000305778"/>
    </source>
</evidence>